<dbReference type="AlphaFoldDB" id="A0A1I5NBS4"/>
<dbReference type="Proteomes" id="UP000199236">
    <property type="component" value="Unassembled WGS sequence"/>
</dbReference>
<accession>A0A1I5NBS4</accession>
<dbReference type="OrthoDB" id="9917577at2"/>
<dbReference type="STRING" id="655353.SAMN04488056_1283"/>
<dbReference type="EMBL" id="FOVR01000028">
    <property type="protein sequence ID" value="SFP18826.1"/>
    <property type="molecule type" value="Genomic_DNA"/>
</dbReference>
<evidence type="ECO:0000313" key="2">
    <source>
        <dbReference type="Proteomes" id="UP000199236"/>
    </source>
</evidence>
<sequence length="185" mass="21385">MESTSYQITPGWLPNPVFETALAFFEAAEAEYARETKKVGIFQLKRWFVVHHLSVLSVELFLKSFFVKVTYGPVASPDSPEIEAYKHAFLGHKASLKELPPDVVTLLKRYLPPHLHELMDDLDTNKITQGRYPYEQHEGKQRFPFGDDGQRLAEQWLSLARELSKFPDFYFSSPEFDDRTQIKGS</sequence>
<evidence type="ECO:0000313" key="1">
    <source>
        <dbReference type="EMBL" id="SFP18826.1"/>
    </source>
</evidence>
<proteinExistence type="predicted"/>
<protein>
    <submittedName>
        <fullName evidence="1">Uncharacterized protein</fullName>
    </submittedName>
</protein>
<name>A0A1I5NBS4_9HYPH</name>
<organism evidence="1 2">
    <name type="scientific">Cohaesibacter marisflavi</name>
    <dbReference type="NCBI Taxonomy" id="655353"/>
    <lineage>
        <taxon>Bacteria</taxon>
        <taxon>Pseudomonadati</taxon>
        <taxon>Pseudomonadota</taxon>
        <taxon>Alphaproteobacteria</taxon>
        <taxon>Hyphomicrobiales</taxon>
        <taxon>Cohaesibacteraceae</taxon>
    </lineage>
</organism>
<keyword evidence="2" id="KW-1185">Reference proteome</keyword>
<gene>
    <name evidence="1" type="ORF">SAMN04488056_1283</name>
</gene>
<reference evidence="1 2" key="1">
    <citation type="submission" date="2016-10" db="EMBL/GenBank/DDBJ databases">
        <authorList>
            <person name="de Groot N.N."/>
        </authorList>
    </citation>
    <scope>NUCLEOTIDE SEQUENCE [LARGE SCALE GENOMIC DNA]</scope>
    <source>
        <strain evidence="1 2">CGMCC 1.9157</strain>
    </source>
</reference>
<dbReference type="RefSeq" id="WP_090075719.1">
    <property type="nucleotide sequence ID" value="NZ_FOVR01000028.1"/>
</dbReference>